<sequence>MGSTIQSIRFNGEPVNFFDYVTYLFDSQDNINYSFQLELIISEVAAIKYEYEKEISVTIEYSNSYVRELLLIVEDITEVGNAEVPKIYLTKPEINPKDFNELRMVNWDTPMEEYPGLRDDILIEQIREFEMPSKVVEITANLPIDLAEWIEQNEHDDELLKEFLYMYKAKASE</sequence>
<dbReference type="Proteomes" id="UP000180194">
    <property type="component" value="Unassembled WGS sequence"/>
</dbReference>
<keyword evidence="2" id="KW-1185">Reference proteome</keyword>
<evidence type="ECO:0000313" key="2">
    <source>
        <dbReference type="Proteomes" id="UP000180194"/>
    </source>
</evidence>
<proteinExistence type="predicted"/>
<dbReference type="EMBL" id="MBRJ01000041">
    <property type="protein sequence ID" value="OHX44556.1"/>
    <property type="molecule type" value="Genomic_DNA"/>
</dbReference>
<accession>A0ABX3CMR1</accession>
<organism evidence="1 2">
    <name type="scientific">Cytobacillus oceanisediminis</name>
    <dbReference type="NCBI Taxonomy" id="665099"/>
    <lineage>
        <taxon>Bacteria</taxon>
        <taxon>Bacillati</taxon>
        <taxon>Bacillota</taxon>
        <taxon>Bacilli</taxon>
        <taxon>Bacillales</taxon>
        <taxon>Bacillaceae</taxon>
        <taxon>Cytobacillus</taxon>
    </lineage>
</organism>
<evidence type="ECO:0000313" key="1">
    <source>
        <dbReference type="EMBL" id="OHX44556.1"/>
    </source>
</evidence>
<protein>
    <submittedName>
        <fullName evidence="1">Uncharacterized protein</fullName>
    </submittedName>
</protein>
<comment type="caution">
    <text evidence="1">The sequence shown here is derived from an EMBL/GenBank/DDBJ whole genome shotgun (WGS) entry which is preliminary data.</text>
</comment>
<gene>
    <name evidence="1" type="ORF">BBV17_25355</name>
</gene>
<reference evidence="1 2" key="1">
    <citation type="submission" date="2016-07" db="EMBL/GenBank/DDBJ databases">
        <title>Bacillus oceanisediminis whole genome.</title>
        <authorList>
            <person name="Pal Y."/>
            <person name="Verma A."/>
            <person name="Mual P."/>
            <person name="Srinivasan K."/>
        </authorList>
    </citation>
    <scope>NUCLEOTIDE SEQUENCE [LARGE SCALE GENOMIC DNA]</scope>
    <source>
        <strain evidence="1 2">Bhandara28</strain>
    </source>
</reference>
<name>A0ABX3CMR1_9BACI</name>
<dbReference type="RefSeq" id="WP_071158842.1">
    <property type="nucleotide sequence ID" value="NZ_MBRJ01000041.1"/>
</dbReference>